<dbReference type="SMART" id="SM00530">
    <property type="entry name" value="HTH_XRE"/>
    <property type="match status" value="1"/>
</dbReference>
<keyword evidence="3" id="KW-0804">Transcription</keyword>
<dbReference type="Pfam" id="PF07883">
    <property type="entry name" value="Cupin_2"/>
    <property type="match status" value="1"/>
</dbReference>
<evidence type="ECO:0000259" key="4">
    <source>
        <dbReference type="PROSITE" id="PS50943"/>
    </source>
</evidence>
<accession>A0A1M6Z4S7</accession>
<protein>
    <submittedName>
        <fullName evidence="5">Transcriptional regulator, XRE family with cupin sensor</fullName>
    </submittedName>
</protein>
<dbReference type="SUPFAM" id="SSF51182">
    <property type="entry name" value="RmlC-like cupins"/>
    <property type="match status" value="1"/>
</dbReference>
<keyword evidence="2" id="KW-0238">DNA-binding</keyword>
<evidence type="ECO:0000256" key="3">
    <source>
        <dbReference type="ARBA" id="ARBA00023163"/>
    </source>
</evidence>
<dbReference type="CDD" id="cd02209">
    <property type="entry name" value="cupin_XRE_C"/>
    <property type="match status" value="1"/>
</dbReference>
<dbReference type="GO" id="GO:0003677">
    <property type="term" value="F:DNA binding"/>
    <property type="evidence" value="ECO:0007669"/>
    <property type="project" value="UniProtKB-KW"/>
</dbReference>
<dbReference type="InterPro" id="IPR001387">
    <property type="entry name" value="Cro/C1-type_HTH"/>
</dbReference>
<dbReference type="OrthoDB" id="9781521at2"/>
<dbReference type="InterPro" id="IPR013096">
    <property type="entry name" value="Cupin_2"/>
</dbReference>
<keyword evidence="1" id="KW-0805">Transcription regulation</keyword>
<dbReference type="Gene3D" id="2.60.120.10">
    <property type="entry name" value="Jelly Rolls"/>
    <property type="match status" value="1"/>
</dbReference>
<evidence type="ECO:0000313" key="6">
    <source>
        <dbReference type="Proteomes" id="UP000183975"/>
    </source>
</evidence>
<dbReference type="PANTHER" id="PTHR46797:SF23">
    <property type="entry name" value="HTH-TYPE TRANSCRIPTIONAL REGULATOR SUTR"/>
    <property type="match status" value="1"/>
</dbReference>
<dbReference type="InterPro" id="IPR011051">
    <property type="entry name" value="RmlC_Cupin_sf"/>
</dbReference>
<evidence type="ECO:0000256" key="1">
    <source>
        <dbReference type="ARBA" id="ARBA00023015"/>
    </source>
</evidence>
<organism evidence="5 6">
    <name type="scientific">Anaerotignum lactatifermentans DSM 14214</name>
    <dbReference type="NCBI Taxonomy" id="1121323"/>
    <lineage>
        <taxon>Bacteria</taxon>
        <taxon>Bacillati</taxon>
        <taxon>Bacillota</taxon>
        <taxon>Clostridia</taxon>
        <taxon>Lachnospirales</taxon>
        <taxon>Anaerotignaceae</taxon>
        <taxon>Anaerotignum</taxon>
    </lineage>
</organism>
<dbReference type="RefSeq" id="WP_072853336.1">
    <property type="nucleotide sequence ID" value="NZ_FRAH01000084.1"/>
</dbReference>
<dbReference type="Proteomes" id="UP000183975">
    <property type="component" value="Unassembled WGS sequence"/>
</dbReference>
<keyword evidence="6" id="KW-1185">Reference proteome</keyword>
<dbReference type="CDD" id="cd00093">
    <property type="entry name" value="HTH_XRE"/>
    <property type="match status" value="1"/>
</dbReference>
<evidence type="ECO:0000256" key="2">
    <source>
        <dbReference type="ARBA" id="ARBA00023125"/>
    </source>
</evidence>
<dbReference type="AlphaFoldDB" id="A0A1M6Z4S7"/>
<dbReference type="InterPro" id="IPR014710">
    <property type="entry name" value="RmlC-like_jellyroll"/>
</dbReference>
<dbReference type="PANTHER" id="PTHR46797">
    <property type="entry name" value="HTH-TYPE TRANSCRIPTIONAL REGULATOR"/>
    <property type="match status" value="1"/>
</dbReference>
<dbReference type="InterPro" id="IPR050807">
    <property type="entry name" value="TransReg_Diox_bact_type"/>
</dbReference>
<sequence>MELNEIIAENLKRLRTERGLSLGRLAELSGVSKVMLSQVEKGESSPTINTLWKIATGLQVPYTQLIDIQATKPFFVPKAESALVDDGKGYRVYHYNRAEGSRDFEFFNSELDTGASFTSEGHGTHTRESLLVTAGELVLVLETVEYVMAEGDFIQFDSSRPHTYINRGEVMTVFTNIVYYEG</sequence>
<dbReference type="GeneID" id="78177623"/>
<dbReference type="Gene3D" id="1.10.260.40">
    <property type="entry name" value="lambda repressor-like DNA-binding domains"/>
    <property type="match status" value="1"/>
</dbReference>
<gene>
    <name evidence="5" type="ORF">SAMN02745138_03145</name>
</gene>
<evidence type="ECO:0000313" key="5">
    <source>
        <dbReference type="EMBL" id="SHL25516.1"/>
    </source>
</evidence>
<dbReference type="Pfam" id="PF01381">
    <property type="entry name" value="HTH_3"/>
    <property type="match status" value="1"/>
</dbReference>
<dbReference type="SUPFAM" id="SSF47413">
    <property type="entry name" value="lambda repressor-like DNA-binding domains"/>
    <property type="match status" value="1"/>
</dbReference>
<reference evidence="5 6" key="1">
    <citation type="submission" date="2016-11" db="EMBL/GenBank/DDBJ databases">
        <authorList>
            <person name="Jaros S."/>
            <person name="Januszkiewicz K."/>
            <person name="Wedrychowicz H."/>
        </authorList>
    </citation>
    <scope>NUCLEOTIDE SEQUENCE [LARGE SCALE GENOMIC DNA]</scope>
    <source>
        <strain evidence="5 6">DSM 14214</strain>
    </source>
</reference>
<proteinExistence type="predicted"/>
<dbReference type="GO" id="GO:0003700">
    <property type="term" value="F:DNA-binding transcription factor activity"/>
    <property type="evidence" value="ECO:0007669"/>
    <property type="project" value="TreeGrafter"/>
</dbReference>
<dbReference type="EMBL" id="FRAH01000084">
    <property type="protein sequence ID" value="SHL25516.1"/>
    <property type="molecule type" value="Genomic_DNA"/>
</dbReference>
<feature type="domain" description="HTH cro/C1-type" evidence="4">
    <location>
        <begin position="11"/>
        <end position="65"/>
    </location>
</feature>
<dbReference type="GO" id="GO:0005829">
    <property type="term" value="C:cytosol"/>
    <property type="evidence" value="ECO:0007669"/>
    <property type="project" value="TreeGrafter"/>
</dbReference>
<name>A0A1M6Z4S7_9FIRM</name>
<dbReference type="PROSITE" id="PS50943">
    <property type="entry name" value="HTH_CROC1"/>
    <property type="match status" value="1"/>
</dbReference>
<dbReference type="InterPro" id="IPR010982">
    <property type="entry name" value="Lambda_DNA-bd_dom_sf"/>
</dbReference>